<dbReference type="RefSeq" id="WP_378249752.1">
    <property type="nucleotide sequence ID" value="NZ_JBHSKF010000013.1"/>
</dbReference>
<dbReference type="Proteomes" id="UP001596157">
    <property type="component" value="Unassembled WGS sequence"/>
</dbReference>
<reference evidence="2" key="1">
    <citation type="journal article" date="2019" name="Int. J. Syst. Evol. Microbiol.">
        <title>The Global Catalogue of Microorganisms (GCM) 10K type strain sequencing project: providing services to taxonomists for standard genome sequencing and annotation.</title>
        <authorList>
            <consortium name="The Broad Institute Genomics Platform"/>
            <consortium name="The Broad Institute Genome Sequencing Center for Infectious Disease"/>
            <person name="Wu L."/>
            <person name="Ma J."/>
        </authorList>
    </citation>
    <scope>NUCLEOTIDE SEQUENCE [LARGE SCALE GENOMIC DNA]</scope>
    <source>
        <strain evidence="2">CCUG 59778</strain>
    </source>
</reference>
<comment type="caution">
    <text evidence="1">The sequence shown here is derived from an EMBL/GenBank/DDBJ whole genome shotgun (WGS) entry which is preliminary data.</text>
</comment>
<dbReference type="Gene3D" id="3.40.50.410">
    <property type="entry name" value="von Willebrand factor, type A domain"/>
    <property type="match status" value="1"/>
</dbReference>
<name>A0ABW0ERP1_9PSEU</name>
<keyword evidence="2" id="KW-1185">Reference proteome</keyword>
<dbReference type="EMBL" id="JBHSKF010000013">
    <property type="protein sequence ID" value="MFC5289884.1"/>
    <property type="molecule type" value="Genomic_DNA"/>
</dbReference>
<proteinExistence type="predicted"/>
<accession>A0ABW0ERP1</accession>
<sequence length="192" mass="20124">MGVEVLPCYVVCDVSSSMGEHVDELNAGLREFRGALHADPAAATLVRVCVIGFAAEPRVVQPLVTAADLAELPGPAAEAGTNYGPAFALLRSTVEHDVRGLKGLRLRVRRPVVFFASDGRPTDRATWSAAFAAFADPDWAARPTVVAYGLGAADHTTLGEIGTRGSYCHRGVRVGTALTSAVATTAARTDHI</sequence>
<gene>
    <name evidence="1" type="ORF">ACFPM7_22750</name>
</gene>
<evidence type="ECO:0000313" key="2">
    <source>
        <dbReference type="Proteomes" id="UP001596157"/>
    </source>
</evidence>
<organism evidence="1 2">
    <name type="scientific">Actinokineospora guangxiensis</name>
    <dbReference type="NCBI Taxonomy" id="1490288"/>
    <lineage>
        <taxon>Bacteria</taxon>
        <taxon>Bacillati</taxon>
        <taxon>Actinomycetota</taxon>
        <taxon>Actinomycetes</taxon>
        <taxon>Pseudonocardiales</taxon>
        <taxon>Pseudonocardiaceae</taxon>
        <taxon>Actinokineospora</taxon>
    </lineage>
</organism>
<protein>
    <recommendedName>
        <fullName evidence="3">VWFA domain-containing protein</fullName>
    </recommendedName>
</protein>
<evidence type="ECO:0000313" key="1">
    <source>
        <dbReference type="EMBL" id="MFC5289884.1"/>
    </source>
</evidence>
<dbReference type="InterPro" id="IPR036465">
    <property type="entry name" value="vWFA_dom_sf"/>
</dbReference>
<dbReference type="SUPFAM" id="SSF53300">
    <property type="entry name" value="vWA-like"/>
    <property type="match status" value="1"/>
</dbReference>
<evidence type="ECO:0008006" key="3">
    <source>
        <dbReference type="Google" id="ProtNLM"/>
    </source>
</evidence>